<dbReference type="InterPro" id="IPR023296">
    <property type="entry name" value="Glyco_hydro_beta-prop_sf"/>
</dbReference>
<dbReference type="RefSeq" id="WP_092451495.1">
    <property type="nucleotide sequence ID" value="NZ_FOJI01000003.1"/>
</dbReference>
<organism evidence="1 2">
    <name type="scientific">[Clostridium] fimetarium</name>
    <dbReference type="NCBI Taxonomy" id="99656"/>
    <lineage>
        <taxon>Bacteria</taxon>
        <taxon>Bacillati</taxon>
        <taxon>Bacillota</taxon>
        <taxon>Clostridia</taxon>
        <taxon>Lachnospirales</taxon>
        <taxon>Lachnospiraceae</taxon>
    </lineage>
</organism>
<gene>
    <name evidence="1" type="ORF">SAMN05421659_103276</name>
</gene>
<sequence length="312" mass="36695">MKELKSLPAPLFRDPIYDGATDPVVIWNREELCWWMFYTQRRSSDISIGVSNIHGTKIGIASSKDAQKWLYRGTLPNMDFEPGLNTFWAPEVIFAEGRYHMYISYITGVPTDWNYKRHILHYTAKNMWDWKFESILDLSSDHVIDACVYEIEPHLYKMWYKDEKNNSYTYSAISKDLYHWEVLGAEITDCAHEGPNVFEFGRIKWMITDCWDGLAVYKSEDFTNWCRWGENLLQIPGTRKDDTAMGNHADVLVHGEKAYIFYFVQPEFTKEMRESHNTIMTYEAAKTSIQVAELKVEDGKLICNRNQEVYFE</sequence>
<dbReference type="STRING" id="99656.SAMN05421659_103276"/>
<dbReference type="Proteomes" id="UP000199701">
    <property type="component" value="Unassembled WGS sequence"/>
</dbReference>
<name>A0A1I0NPB3_9FIRM</name>
<dbReference type="AlphaFoldDB" id="A0A1I0NPB3"/>
<dbReference type="SUPFAM" id="SSF75005">
    <property type="entry name" value="Arabinanase/levansucrase/invertase"/>
    <property type="match status" value="1"/>
</dbReference>
<accession>A0A1I0NPB3</accession>
<dbReference type="EMBL" id="FOJI01000003">
    <property type="protein sequence ID" value="SEW03385.1"/>
    <property type="molecule type" value="Genomic_DNA"/>
</dbReference>
<proteinExistence type="predicted"/>
<dbReference type="OrthoDB" id="9759709at2"/>
<evidence type="ECO:0000313" key="1">
    <source>
        <dbReference type="EMBL" id="SEW03385.1"/>
    </source>
</evidence>
<reference evidence="1 2" key="1">
    <citation type="submission" date="2016-10" db="EMBL/GenBank/DDBJ databases">
        <authorList>
            <person name="de Groot N.N."/>
        </authorList>
    </citation>
    <scope>NUCLEOTIDE SEQUENCE [LARGE SCALE GENOMIC DNA]</scope>
    <source>
        <strain evidence="1 2">DSM 9179</strain>
    </source>
</reference>
<keyword evidence="2" id="KW-1185">Reference proteome</keyword>
<protein>
    <recommendedName>
        <fullName evidence="3">Glycosyl hydrolases family 43</fullName>
    </recommendedName>
</protein>
<evidence type="ECO:0008006" key="3">
    <source>
        <dbReference type="Google" id="ProtNLM"/>
    </source>
</evidence>
<evidence type="ECO:0000313" key="2">
    <source>
        <dbReference type="Proteomes" id="UP000199701"/>
    </source>
</evidence>
<dbReference type="CDD" id="cd08984">
    <property type="entry name" value="GH43-like"/>
    <property type="match status" value="1"/>
</dbReference>
<dbReference type="Gene3D" id="2.115.10.20">
    <property type="entry name" value="Glycosyl hydrolase domain, family 43"/>
    <property type="match status" value="2"/>
</dbReference>